<comment type="similarity">
    <text evidence="7">Belongs to the cytidine and deoxycytidylate deaminase family.</text>
</comment>
<dbReference type="EC" id="3.5.4.33" evidence="7"/>
<feature type="binding site" evidence="7">
    <location>
        <position position="88"/>
    </location>
    <ligand>
        <name>Zn(2+)</name>
        <dbReference type="ChEBI" id="CHEBI:29105"/>
        <note>catalytic</note>
    </ligand>
</feature>
<dbReference type="NCBIfam" id="NF008113">
    <property type="entry name" value="PRK10860.1"/>
    <property type="match status" value="1"/>
</dbReference>
<reference evidence="9" key="1">
    <citation type="journal article" date="2020" name="mSystems">
        <title>Genome- and Community-Level Interaction Insights into Carbon Utilization and Element Cycling Functions of Hydrothermarchaeota in Hydrothermal Sediment.</title>
        <authorList>
            <person name="Zhou Z."/>
            <person name="Liu Y."/>
            <person name="Xu W."/>
            <person name="Pan J."/>
            <person name="Luo Z.H."/>
            <person name="Li M."/>
        </authorList>
    </citation>
    <scope>NUCLEOTIDE SEQUENCE [LARGE SCALE GENOMIC DNA]</scope>
    <source>
        <strain evidence="9">HyVt-28</strain>
    </source>
</reference>
<evidence type="ECO:0000256" key="7">
    <source>
        <dbReference type="HAMAP-Rule" id="MF_00972"/>
    </source>
</evidence>
<dbReference type="AlphaFoldDB" id="A0A7V0LUM1"/>
<dbReference type="HAMAP" id="MF_00972">
    <property type="entry name" value="tRNA_aden_deaminase"/>
    <property type="match status" value="1"/>
</dbReference>
<dbReference type="Gene3D" id="3.40.140.10">
    <property type="entry name" value="Cytidine Deaminase, domain 2"/>
    <property type="match status" value="1"/>
</dbReference>
<accession>A0A7V0LUM1</accession>
<organism evidence="9">
    <name type="scientific">candidate division WOR-3 bacterium</name>
    <dbReference type="NCBI Taxonomy" id="2052148"/>
    <lineage>
        <taxon>Bacteria</taxon>
        <taxon>Bacteria division WOR-3</taxon>
    </lineage>
</organism>
<evidence type="ECO:0000256" key="5">
    <source>
        <dbReference type="ARBA" id="ARBA00022833"/>
    </source>
</evidence>
<name>A0A7V0LUM1_UNCW3</name>
<keyword evidence="3 7" id="KW-0479">Metal-binding</keyword>
<evidence type="ECO:0000256" key="2">
    <source>
        <dbReference type="ARBA" id="ARBA00022694"/>
    </source>
</evidence>
<evidence type="ECO:0000259" key="8">
    <source>
        <dbReference type="PROSITE" id="PS51747"/>
    </source>
</evidence>
<comment type="cofactor">
    <cofactor evidence="7">
        <name>Zn(2+)</name>
        <dbReference type="ChEBI" id="CHEBI:29105"/>
    </cofactor>
    <text evidence="7">Binds 1 zinc ion per subunit.</text>
</comment>
<evidence type="ECO:0000256" key="4">
    <source>
        <dbReference type="ARBA" id="ARBA00022801"/>
    </source>
</evidence>
<dbReference type="FunFam" id="3.40.140.10:FF:000005">
    <property type="entry name" value="tRNA-specific adenosine deaminase"/>
    <property type="match status" value="1"/>
</dbReference>
<evidence type="ECO:0000256" key="6">
    <source>
        <dbReference type="ARBA" id="ARBA00048045"/>
    </source>
</evidence>
<dbReference type="InterPro" id="IPR002125">
    <property type="entry name" value="CMP_dCMP_dom"/>
</dbReference>
<protein>
    <recommendedName>
        <fullName evidence="7">tRNA-specific adenosine deaminase</fullName>
        <ecNumber evidence="7">3.5.4.33</ecNumber>
    </recommendedName>
</protein>
<evidence type="ECO:0000256" key="3">
    <source>
        <dbReference type="ARBA" id="ARBA00022723"/>
    </source>
</evidence>
<proteinExistence type="inferred from homology"/>
<dbReference type="InterPro" id="IPR028883">
    <property type="entry name" value="tRNA_aden_deaminase"/>
</dbReference>
<keyword evidence="2 7" id="KW-0819">tRNA processing</keyword>
<dbReference type="SUPFAM" id="SSF53927">
    <property type="entry name" value="Cytidine deaminase-like"/>
    <property type="match status" value="1"/>
</dbReference>
<dbReference type="GO" id="GO:0052717">
    <property type="term" value="F:tRNA-specific adenosine-34 deaminase activity"/>
    <property type="evidence" value="ECO:0007669"/>
    <property type="project" value="UniProtKB-UniRule"/>
</dbReference>
<dbReference type="CDD" id="cd01285">
    <property type="entry name" value="nucleoside_deaminase"/>
    <property type="match status" value="1"/>
</dbReference>
<feature type="domain" description="CMP/dCMP-type deaminase" evidence="8">
    <location>
        <begin position="4"/>
        <end position="131"/>
    </location>
</feature>
<dbReference type="PROSITE" id="PS51747">
    <property type="entry name" value="CYT_DCMP_DEAMINASES_2"/>
    <property type="match status" value="1"/>
</dbReference>
<feature type="binding site" evidence="7">
    <location>
        <position position="85"/>
    </location>
    <ligand>
        <name>Zn(2+)</name>
        <dbReference type="ChEBI" id="CHEBI:29105"/>
        <note>catalytic</note>
    </ligand>
</feature>
<comment type="catalytic activity">
    <reaction evidence="6 7">
        <text>adenosine(34) in tRNA + H2O + H(+) = inosine(34) in tRNA + NH4(+)</text>
        <dbReference type="Rhea" id="RHEA:43168"/>
        <dbReference type="Rhea" id="RHEA-COMP:10373"/>
        <dbReference type="Rhea" id="RHEA-COMP:10374"/>
        <dbReference type="ChEBI" id="CHEBI:15377"/>
        <dbReference type="ChEBI" id="CHEBI:15378"/>
        <dbReference type="ChEBI" id="CHEBI:28938"/>
        <dbReference type="ChEBI" id="CHEBI:74411"/>
        <dbReference type="ChEBI" id="CHEBI:82852"/>
        <dbReference type="EC" id="3.5.4.33"/>
    </reaction>
</comment>
<keyword evidence="5 7" id="KW-0862">Zinc</keyword>
<comment type="subunit">
    <text evidence="1 7">Homodimer.</text>
</comment>
<dbReference type="InterPro" id="IPR016193">
    <property type="entry name" value="Cytidine_deaminase-like"/>
</dbReference>
<dbReference type="GO" id="GO:0002100">
    <property type="term" value="P:tRNA wobble adenosine to inosine editing"/>
    <property type="evidence" value="ECO:0007669"/>
    <property type="project" value="UniProtKB-UniRule"/>
</dbReference>
<sequence length="162" mass="18494">MKNKDDYYFMQEALKEAYRAFEEGEVPVGCVIVYKDKIIGRGHNQTERLKDPTAHAEIIAIGAASQYLGNWRLNGARMYVTVEPCIMCSGAAVLARLDEIIYAVEDPKFGGSISLYQIPQDKRLNHNIRIRKGPLEKEAKNLMKNFFKKLREKQKLNGNESI</sequence>
<dbReference type="PANTHER" id="PTHR11079:SF202">
    <property type="entry name" value="TRNA-SPECIFIC ADENOSINE DEAMINASE"/>
    <property type="match status" value="1"/>
</dbReference>
<keyword evidence="4 7" id="KW-0378">Hydrolase</keyword>
<evidence type="ECO:0000313" key="9">
    <source>
        <dbReference type="EMBL" id="HDL60438.1"/>
    </source>
</evidence>
<dbReference type="PANTHER" id="PTHR11079">
    <property type="entry name" value="CYTOSINE DEAMINASE FAMILY MEMBER"/>
    <property type="match status" value="1"/>
</dbReference>
<dbReference type="Pfam" id="PF14437">
    <property type="entry name" value="MafB19-deam"/>
    <property type="match status" value="1"/>
</dbReference>
<comment type="caution">
    <text evidence="9">The sequence shown here is derived from an EMBL/GenBank/DDBJ whole genome shotgun (WGS) entry which is preliminary data.</text>
</comment>
<dbReference type="Proteomes" id="UP000886381">
    <property type="component" value="Unassembled WGS sequence"/>
</dbReference>
<feature type="active site" description="Proton donor" evidence="7">
    <location>
        <position position="57"/>
    </location>
</feature>
<feature type="binding site" evidence="7">
    <location>
        <position position="55"/>
    </location>
    <ligand>
        <name>Zn(2+)</name>
        <dbReference type="ChEBI" id="CHEBI:29105"/>
        <note>catalytic</note>
    </ligand>
</feature>
<dbReference type="EMBL" id="DRDR01000136">
    <property type="protein sequence ID" value="HDL60438.1"/>
    <property type="molecule type" value="Genomic_DNA"/>
</dbReference>
<dbReference type="InterPro" id="IPR058535">
    <property type="entry name" value="MafB19-deam"/>
</dbReference>
<dbReference type="GO" id="GO:0008270">
    <property type="term" value="F:zinc ion binding"/>
    <property type="evidence" value="ECO:0007669"/>
    <property type="project" value="UniProtKB-UniRule"/>
</dbReference>
<gene>
    <name evidence="7" type="primary">tadA</name>
    <name evidence="9" type="ORF">ENH14_03170</name>
</gene>
<evidence type="ECO:0000256" key="1">
    <source>
        <dbReference type="ARBA" id="ARBA00011738"/>
    </source>
</evidence>
<comment type="function">
    <text evidence="7">Catalyzes the deamination of adenosine to inosine at the wobble position 34 of tRNA(Arg2).</text>
</comment>